<dbReference type="AlphaFoldDB" id="A0A066ZNP2"/>
<accession>A0A066ZNP2</accession>
<evidence type="ECO:0000256" key="1">
    <source>
        <dbReference type="SAM" id="SignalP"/>
    </source>
</evidence>
<organism evidence="2 3">
    <name type="scientific">Hydrogenovibrio marinus</name>
    <dbReference type="NCBI Taxonomy" id="28885"/>
    <lineage>
        <taxon>Bacteria</taxon>
        <taxon>Pseudomonadati</taxon>
        <taxon>Pseudomonadota</taxon>
        <taxon>Gammaproteobacteria</taxon>
        <taxon>Thiotrichales</taxon>
        <taxon>Piscirickettsiaceae</taxon>
        <taxon>Hydrogenovibrio</taxon>
    </lineage>
</organism>
<dbReference type="Gene3D" id="3.40.50.10610">
    <property type="entry name" value="ABC-type transport auxiliary lipoprotein component"/>
    <property type="match status" value="1"/>
</dbReference>
<proteinExistence type="predicted"/>
<dbReference type="RefSeq" id="WP_051622998.1">
    <property type="nucleotide sequence ID" value="NZ_AP020335.1"/>
</dbReference>
<name>A0A066ZNP2_HYDMR</name>
<reference evidence="2 3" key="1">
    <citation type="submission" date="2014-04" db="EMBL/GenBank/DDBJ databases">
        <title>Draft genome sequence of Hydrogenovibrio marinus MH-110, a model organism for aerobic H2 metabolism.</title>
        <authorList>
            <person name="Cha H.J."/>
            <person name="Jo B.H."/>
            <person name="Hwang B.H."/>
        </authorList>
    </citation>
    <scope>NUCLEOTIDE SEQUENCE [LARGE SCALE GENOMIC DNA]</scope>
    <source>
        <strain evidence="2 3">MH-110</strain>
    </source>
</reference>
<comment type="caution">
    <text evidence="2">The sequence shown here is derived from an EMBL/GenBank/DDBJ whole genome shotgun (WGS) entry which is preliminary data.</text>
</comment>
<dbReference type="Proteomes" id="UP000027341">
    <property type="component" value="Unassembled WGS sequence"/>
</dbReference>
<evidence type="ECO:0000313" key="3">
    <source>
        <dbReference type="Proteomes" id="UP000027341"/>
    </source>
</evidence>
<protein>
    <recommendedName>
        <fullName evidence="4">Flagellar assembly protein T middle domain-containing protein</fullName>
    </recommendedName>
</protein>
<dbReference type="EMBL" id="JMIU01000001">
    <property type="protein sequence ID" value="KDN95443.1"/>
    <property type="molecule type" value="Genomic_DNA"/>
</dbReference>
<feature type="signal peptide" evidence="1">
    <location>
        <begin position="1"/>
        <end position="23"/>
    </location>
</feature>
<sequence length="439" mass="49336">MTKFWLMALGLAFGLTVSFQSFAEQAAYQQRDLPQQAPQSNSANPYPIKCVTVTGTASTDGVTEAYARKMAIRDALKLASMQNNLRVSSAQEVKDYAISNDVTRFTTHSKVSGFKVVREGYKELPFDEQFDKDGKPLKDTRSKTYQVTLKVCLTEDPLACSNYPGNQYQPKLAIAQVVTTDGYGGRDISNLLSGYQLELNRRIRDLGYLNEKMLETGSQLTESPSMVAPNVSRDVLQPVRENTGAQYLMMTVLRSLSRHNTDPAVWNKIKGYYDLEVKPDARYIEADSYIIDLTTFQIVFQKRYGFDIKGKVTVGRDRPFGTNAFFATNTGMAFHAMLQQQSRDAYRYLHCQPLKTRIIDIRNGEYILYLSEESGAKVGDELAVYHQFGSSVQYQGQNLGFDSVPAGFLKIERIQSKFAVAKVTAEKGLIQVGDEVRSW</sequence>
<evidence type="ECO:0000313" key="2">
    <source>
        <dbReference type="EMBL" id="KDN95443.1"/>
    </source>
</evidence>
<feature type="chain" id="PRO_5001632438" description="Flagellar assembly protein T middle domain-containing protein" evidence="1">
    <location>
        <begin position="24"/>
        <end position="439"/>
    </location>
</feature>
<dbReference type="InterPro" id="IPR038180">
    <property type="entry name" value="FlgT_N_sf"/>
</dbReference>
<gene>
    <name evidence="2" type="ORF">EI16_03845</name>
</gene>
<keyword evidence="3" id="KW-1185">Reference proteome</keyword>
<dbReference type="Gene3D" id="3.30.1660.40">
    <property type="entry name" value="FlgT, N-terminal domain"/>
    <property type="match status" value="1"/>
</dbReference>
<keyword evidence="1" id="KW-0732">Signal</keyword>
<dbReference type="STRING" id="28885.EI16_03845"/>
<evidence type="ECO:0008006" key="4">
    <source>
        <dbReference type="Google" id="ProtNLM"/>
    </source>
</evidence>